<dbReference type="PRINTS" id="PR00625">
    <property type="entry name" value="JDOMAIN"/>
</dbReference>
<protein>
    <submittedName>
        <fullName evidence="4">Chaperone protein DnaJ</fullName>
    </submittedName>
</protein>
<dbReference type="SMART" id="SM00271">
    <property type="entry name" value="DnaJ"/>
    <property type="match status" value="1"/>
</dbReference>
<dbReference type="SUPFAM" id="SSF46565">
    <property type="entry name" value="Chaperone J-domain"/>
    <property type="match status" value="1"/>
</dbReference>
<dbReference type="PANTHER" id="PTHR44145:SF3">
    <property type="entry name" value="DNAJ HOMOLOG SUBFAMILY A MEMBER 3, MITOCHONDRIAL"/>
    <property type="match status" value="1"/>
</dbReference>
<organism evidence="4 5">
    <name type="scientific">Starkeya nomas</name>
    <dbReference type="NCBI Taxonomy" id="2666134"/>
    <lineage>
        <taxon>Bacteria</taxon>
        <taxon>Pseudomonadati</taxon>
        <taxon>Pseudomonadota</taxon>
        <taxon>Alphaproteobacteria</taxon>
        <taxon>Hyphomicrobiales</taxon>
        <taxon>Xanthobacteraceae</taxon>
        <taxon>Starkeya</taxon>
    </lineage>
</organism>
<dbReference type="InterPro" id="IPR001623">
    <property type="entry name" value="DnaJ_domain"/>
</dbReference>
<proteinExistence type="predicted"/>
<accession>A0A5S9PE66</accession>
<keyword evidence="1" id="KW-0143">Chaperone</keyword>
<dbReference type="AlphaFoldDB" id="A0A5S9PE66"/>
<evidence type="ECO:0000259" key="3">
    <source>
        <dbReference type="PROSITE" id="PS50076"/>
    </source>
</evidence>
<reference evidence="4 5" key="1">
    <citation type="submission" date="2019-12" db="EMBL/GenBank/DDBJ databases">
        <authorList>
            <person name="Reyes-Prieto M."/>
        </authorList>
    </citation>
    <scope>NUCLEOTIDE SEQUENCE [LARGE SCALE GENOMIC DNA]</scope>
    <source>
        <strain evidence="4">HF14-78462</strain>
    </source>
</reference>
<dbReference type="Pfam" id="PF00226">
    <property type="entry name" value="DnaJ"/>
    <property type="match status" value="1"/>
</dbReference>
<evidence type="ECO:0000256" key="1">
    <source>
        <dbReference type="ARBA" id="ARBA00023186"/>
    </source>
</evidence>
<dbReference type="Gene3D" id="1.10.287.110">
    <property type="entry name" value="DnaJ domain"/>
    <property type="match status" value="1"/>
</dbReference>
<evidence type="ECO:0000256" key="2">
    <source>
        <dbReference type="SAM" id="MobiDB-lite"/>
    </source>
</evidence>
<keyword evidence="5" id="KW-1185">Reference proteome</keyword>
<evidence type="ECO:0000313" key="4">
    <source>
        <dbReference type="EMBL" id="CAA0102144.1"/>
    </source>
</evidence>
<dbReference type="RefSeq" id="WP_144344310.1">
    <property type="nucleotide sequence ID" value="NZ_CACSAS010000001.1"/>
</dbReference>
<dbReference type="PANTHER" id="PTHR44145">
    <property type="entry name" value="DNAJ HOMOLOG SUBFAMILY A MEMBER 3, MITOCHONDRIAL"/>
    <property type="match status" value="1"/>
</dbReference>
<sequence>MKLDSPIFDRIRVKPDRDRRVKAEGPACEWAGCCNAATHRAPKGRQQEGQFWRFCFDHVREYNQSYNYFSGMADDAVAAYQKDALTGHRPTWKMGSRGGGAQASAQASQHSADGFGDPFGMFGEVGGRARPEPEPARESRMIRNAERRAFESLGVEVSATAEEIKARFKVLVKKYHPDANGGDNSTEDRLRDVIQAYNHLKSAGFC</sequence>
<dbReference type="EMBL" id="CACSAS010000001">
    <property type="protein sequence ID" value="CAA0102144.1"/>
    <property type="molecule type" value="Genomic_DNA"/>
</dbReference>
<dbReference type="Proteomes" id="UP000433050">
    <property type="component" value="Unassembled WGS sequence"/>
</dbReference>
<gene>
    <name evidence="4" type="primary">dnaJ_1</name>
    <name evidence="4" type="ORF">STARVERO_02852</name>
</gene>
<dbReference type="InterPro" id="IPR051938">
    <property type="entry name" value="Apopto_cytoskel_mod"/>
</dbReference>
<dbReference type="PROSITE" id="PS50076">
    <property type="entry name" value="DNAJ_2"/>
    <property type="match status" value="1"/>
</dbReference>
<dbReference type="InterPro" id="IPR036869">
    <property type="entry name" value="J_dom_sf"/>
</dbReference>
<feature type="region of interest" description="Disordered" evidence="2">
    <location>
        <begin position="94"/>
        <end position="113"/>
    </location>
</feature>
<feature type="domain" description="J" evidence="3">
    <location>
        <begin position="148"/>
        <end position="205"/>
    </location>
</feature>
<feature type="compositionally biased region" description="Low complexity" evidence="2">
    <location>
        <begin position="102"/>
        <end position="113"/>
    </location>
</feature>
<evidence type="ECO:0000313" key="5">
    <source>
        <dbReference type="Proteomes" id="UP000433050"/>
    </source>
</evidence>
<name>A0A5S9PE66_9HYPH</name>
<dbReference type="CDD" id="cd06257">
    <property type="entry name" value="DnaJ"/>
    <property type="match status" value="1"/>
</dbReference>